<dbReference type="Proteomes" id="UP000789525">
    <property type="component" value="Unassembled WGS sequence"/>
</dbReference>
<name>A0ACA9L8K7_9GLOM</name>
<sequence>MPADRAMSRNLKSSGKGSNSRIQVSGQSLPHNPQHSTSDSLKQQRKKRNQIADQVPQSQQPRQSVFERLGTKNSGTAPIPRSAKTRKETKDHSSGKTRRFSESRQAERELSDGELTQDIGKIKDRQPVEVRSKADGGFNKSSSEYKTDDNTK</sequence>
<comment type="caution">
    <text evidence="1">The sequence shown here is derived from an EMBL/GenBank/DDBJ whole genome shotgun (WGS) entry which is preliminary data.</text>
</comment>
<keyword evidence="2" id="KW-1185">Reference proteome</keyword>
<gene>
    <name evidence="1" type="ORF">ACOLOM_LOCUS3408</name>
</gene>
<feature type="non-terminal residue" evidence="1">
    <location>
        <position position="152"/>
    </location>
</feature>
<organism evidence="1 2">
    <name type="scientific">Acaulospora colombiana</name>
    <dbReference type="NCBI Taxonomy" id="27376"/>
    <lineage>
        <taxon>Eukaryota</taxon>
        <taxon>Fungi</taxon>
        <taxon>Fungi incertae sedis</taxon>
        <taxon>Mucoromycota</taxon>
        <taxon>Glomeromycotina</taxon>
        <taxon>Glomeromycetes</taxon>
        <taxon>Diversisporales</taxon>
        <taxon>Acaulosporaceae</taxon>
        <taxon>Acaulospora</taxon>
    </lineage>
</organism>
<accession>A0ACA9L8K7</accession>
<evidence type="ECO:0000313" key="1">
    <source>
        <dbReference type="EMBL" id="CAG8515356.1"/>
    </source>
</evidence>
<reference evidence="1" key="1">
    <citation type="submission" date="2021-06" db="EMBL/GenBank/DDBJ databases">
        <authorList>
            <person name="Kallberg Y."/>
            <person name="Tangrot J."/>
            <person name="Rosling A."/>
        </authorList>
    </citation>
    <scope>NUCLEOTIDE SEQUENCE</scope>
    <source>
        <strain evidence="1">CL356</strain>
    </source>
</reference>
<dbReference type="EMBL" id="CAJVPT010005038">
    <property type="protein sequence ID" value="CAG8515356.1"/>
    <property type="molecule type" value="Genomic_DNA"/>
</dbReference>
<proteinExistence type="predicted"/>
<evidence type="ECO:0000313" key="2">
    <source>
        <dbReference type="Proteomes" id="UP000789525"/>
    </source>
</evidence>
<protein>
    <submittedName>
        <fullName evidence="1">9539_t:CDS:1</fullName>
    </submittedName>
</protein>